<keyword evidence="1" id="KW-0808">Transferase</keyword>
<dbReference type="GO" id="GO:0016747">
    <property type="term" value="F:acyltransferase activity, transferring groups other than amino-acyl groups"/>
    <property type="evidence" value="ECO:0007669"/>
    <property type="project" value="InterPro"/>
</dbReference>
<sequence>MPRAGDRTGGAAPFEGLPSIRRARTAEAALLSRFMAHAFLDAFGHGSRQEDVLAHVRHHFSAARQSRELTDPACVTLVIGPPGDYAGYAQLVFGQPAPEALQAQAPVEMRRFYLRRDLHGRGWAASLMEAAKATARERGADALWLSVWQQAPRAIRFYRKHGFETIGTAVFHVGTDPQKDWLMACRLPAGG</sequence>
<name>A0A7W7XZJ3_9GAMM</name>
<gene>
    <name evidence="4" type="ORF">HNQ58_001196</name>
</gene>
<dbReference type="AlphaFoldDB" id="A0A7W7XZJ3"/>
<comment type="caution">
    <text evidence="4">The sequence shown here is derived from an EMBL/GenBank/DDBJ whole genome shotgun (WGS) entry which is preliminary data.</text>
</comment>
<evidence type="ECO:0000256" key="2">
    <source>
        <dbReference type="ARBA" id="ARBA00023315"/>
    </source>
</evidence>
<evidence type="ECO:0000256" key="1">
    <source>
        <dbReference type="ARBA" id="ARBA00022679"/>
    </source>
</evidence>
<dbReference type="PANTHER" id="PTHR43877">
    <property type="entry name" value="AMINOALKYLPHOSPHONATE N-ACETYLTRANSFERASE-RELATED-RELATED"/>
    <property type="match status" value="1"/>
</dbReference>
<keyword evidence="4" id="KW-0689">Ribosomal protein</keyword>
<dbReference type="RefSeq" id="WP_183947973.1">
    <property type="nucleotide sequence ID" value="NZ_JACHHX010000006.1"/>
</dbReference>
<evidence type="ECO:0000313" key="5">
    <source>
        <dbReference type="Proteomes" id="UP000519004"/>
    </source>
</evidence>
<dbReference type="Gene3D" id="3.40.630.30">
    <property type="match status" value="1"/>
</dbReference>
<keyword evidence="5" id="KW-1185">Reference proteome</keyword>
<evidence type="ECO:0000259" key="3">
    <source>
        <dbReference type="PROSITE" id="PS51186"/>
    </source>
</evidence>
<dbReference type="Proteomes" id="UP000519004">
    <property type="component" value="Unassembled WGS sequence"/>
</dbReference>
<protein>
    <submittedName>
        <fullName evidence="4">Ribosomal protein S18 acetylase RimI-like enzyme</fullName>
    </submittedName>
</protein>
<keyword evidence="4" id="KW-0687">Ribonucleoprotein</keyword>
<keyword evidence="2" id="KW-0012">Acyltransferase</keyword>
<accession>A0A7W7XZJ3</accession>
<dbReference type="SUPFAM" id="SSF55729">
    <property type="entry name" value="Acyl-CoA N-acyltransferases (Nat)"/>
    <property type="match status" value="1"/>
</dbReference>
<reference evidence="4 5" key="1">
    <citation type="submission" date="2020-08" db="EMBL/GenBank/DDBJ databases">
        <title>Genomic Encyclopedia of Type Strains, Phase IV (KMG-IV): sequencing the most valuable type-strain genomes for metagenomic binning, comparative biology and taxonomic classification.</title>
        <authorList>
            <person name="Goeker M."/>
        </authorList>
    </citation>
    <scope>NUCLEOTIDE SEQUENCE [LARGE SCALE GENOMIC DNA]</scope>
    <source>
        <strain evidence="4 5">DSM 25897</strain>
    </source>
</reference>
<feature type="domain" description="N-acetyltransferase" evidence="3">
    <location>
        <begin position="18"/>
        <end position="188"/>
    </location>
</feature>
<evidence type="ECO:0000313" key="4">
    <source>
        <dbReference type="EMBL" id="MBB5015310.1"/>
    </source>
</evidence>
<dbReference type="InterPro" id="IPR000182">
    <property type="entry name" value="GNAT_dom"/>
</dbReference>
<dbReference type="InterPro" id="IPR016181">
    <property type="entry name" value="Acyl_CoA_acyltransferase"/>
</dbReference>
<organism evidence="4 5">
    <name type="scientific">Rehaibacterium terrae</name>
    <dbReference type="NCBI Taxonomy" id="1341696"/>
    <lineage>
        <taxon>Bacteria</taxon>
        <taxon>Pseudomonadati</taxon>
        <taxon>Pseudomonadota</taxon>
        <taxon>Gammaproteobacteria</taxon>
        <taxon>Lysobacterales</taxon>
        <taxon>Lysobacteraceae</taxon>
        <taxon>Rehaibacterium</taxon>
    </lineage>
</organism>
<dbReference type="EMBL" id="JACHHX010000006">
    <property type="protein sequence ID" value="MBB5015310.1"/>
    <property type="molecule type" value="Genomic_DNA"/>
</dbReference>
<dbReference type="CDD" id="cd04301">
    <property type="entry name" value="NAT_SF"/>
    <property type="match status" value="1"/>
</dbReference>
<proteinExistence type="predicted"/>
<dbReference type="InterPro" id="IPR050832">
    <property type="entry name" value="Bact_Acetyltransf"/>
</dbReference>
<dbReference type="GO" id="GO:0005840">
    <property type="term" value="C:ribosome"/>
    <property type="evidence" value="ECO:0007669"/>
    <property type="project" value="UniProtKB-KW"/>
</dbReference>
<dbReference type="Pfam" id="PF00583">
    <property type="entry name" value="Acetyltransf_1"/>
    <property type="match status" value="1"/>
</dbReference>
<dbReference type="PROSITE" id="PS51186">
    <property type="entry name" value="GNAT"/>
    <property type="match status" value="1"/>
</dbReference>